<evidence type="ECO:0000256" key="5">
    <source>
        <dbReference type="SAM" id="Phobius"/>
    </source>
</evidence>
<keyword evidence="5" id="KW-1133">Transmembrane helix</keyword>
<dbReference type="Gene3D" id="3.40.710.10">
    <property type="entry name" value="DD-peptidase/beta-lactamase superfamily"/>
    <property type="match status" value="1"/>
</dbReference>
<feature type="region of interest" description="Disordered" evidence="4">
    <location>
        <begin position="1"/>
        <end position="31"/>
    </location>
</feature>
<dbReference type="SUPFAM" id="SSF56519">
    <property type="entry name" value="Penicillin binding protein dimerisation domain"/>
    <property type="match status" value="1"/>
</dbReference>
<evidence type="ECO:0000256" key="1">
    <source>
        <dbReference type="ARBA" id="ARBA00004370"/>
    </source>
</evidence>
<keyword evidence="5" id="KW-0812">Transmembrane</keyword>
<feature type="compositionally biased region" description="Polar residues" evidence="4">
    <location>
        <begin position="1"/>
        <end position="18"/>
    </location>
</feature>
<dbReference type="PANTHER" id="PTHR30627">
    <property type="entry name" value="PEPTIDOGLYCAN D,D-TRANSPEPTIDASE"/>
    <property type="match status" value="1"/>
</dbReference>
<dbReference type="InterPro" id="IPR001460">
    <property type="entry name" value="PCN-bd_Tpept"/>
</dbReference>
<proteinExistence type="inferred from homology"/>
<comment type="subcellular location">
    <subcellularLocation>
        <location evidence="1">Membrane</location>
    </subcellularLocation>
</comment>
<comment type="caution">
    <text evidence="8">The sequence shown here is derived from an EMBL/GenBank/DDBJ whole genome shotgun (WGS) entry which is preliminary data.</text>
</comment>
<dbReference type="InterPro" id="IPR036138">
    <property type="entry name" value="PBP_dimer_sf"/>
</dbReference>
<evidence type="ECO:0000259" key="7">
    <source>
        <dbReference type="Pfam" id="PF03717"/>
    </source>
</evidence>
<dbReference type="Pfam" id="PF03717">
    <property type="entry name" value="PBP_dimer"/>
    <property type="match status" value="1"/>
</dbReference>
<sequence>MDSSHPKLNSSTADSSPFTKHISRQERQKQKAQQQGVPVVRLLLVWGFLLLAIGGLGYRLYRLQVVEANQLQRMAKAQQSTSMQPYVPRRSIVDSQGNVLATDRLTYTLFVHPRYFEATKEITDPTDYIARELSAILGDITPAQLKEKFKAKESGIKLATGLNESQAVRIGSLRMGGVDLEKQYSRYYPQDEMAADIVGYVDGEHQGQAGLELSQREILERDVETYAIRRTGKGVVLPDSLPDNLLQSNDWQMQLTIDMRLQRAARELLKAQVAQQKAKRGTVLVMDAQDGAIVAMVNEPTFNPNEYYKAKVEYFKNWSVSDLYEPGSTFKPVIVALAMNEGVLKPEDRINDSGSVRVGPWTISNASKSGAGMINVTQAIRYSSNVAMVAIARRLKPQRYYELLQGVGLDSKTGIDLPGEAASYLKPRKSFMDDPIEQATTSFGQGLSLTPIKLLQLNAMLANGGKLVTPHVVKGLVDARNHLHWQPDHPVEQVVKPEVAHSVVQMMESVVSGDGGTGKAAQIPGYRVGGKTGTAQKAGPRGGYLANAKITSFVSILPVDNPRYVVVAIIDEPKGANAYGGTVAAPVVKNVMEALIAIKGIPPSQPQ</sequence>
<name>A0ABR9VW20_9SYNC</name>
<dbReference type="Proteomes" id="UP000658720">
    <property type="component" value="Unassembled WGS sequence"/>
</dbReference>
<feature type="domain" description="Penicillin-binding protein dimerisation" evidence="7">
    <location>
        <begin position="87"/>
        <end position="206"/>
    </location>
</feature>
<gene>
    <name evidence="8" type="ORF">IQ217_17280</name>
</gene>
<dbReference type="InterPro" id="IPR005311">
    <property type="entry name" value="PBP_dimer"/>
</dbReference>
<evidence type="ECO:0000256" key="4">
    <source>
        <dbReference type="SAM" id="MobiDB-lite"/>
    </source>
</evidence>
<keyword evidence="3 5" id="KW-0472">Membrane</keyword>
<feature type="domain" description="Penicillin-binding protein transpeptidase" evidence="6">
    <location>
        <begin position="281"/>
        <end position="593"/>
    </location>
</feature>
<evidence type="ECO:0000259" key="6">
    <source>
        <dbReference type="Pfam" id="PF00905"/>
    </source>
</evidence>
<dbReference type="EMBL" id="JADEVV010000069">
    <property type="protein sequence ID" value="MBE9255556.1"/>
    <property type="molecule type" value="Genomic_DNA"/>
</dbReference>
<reference evidence="8 9" key="1">
    <citation type="submission" date="2020-10" db="EMBL/GenBank/DDBJ databases">
        <authorList>
            <person name="Castelo-Branco R."/>
            <person name="Eusebio N."/>
            <person name="Adriana R."/>
            <person name="Vieira A."/>
            <person name="Brugerolle De Fraissinette N."/>
            <person name="Rezende De Castro R."/>
            <person name="Schneider M.P."/>
            <person name="Vasconcelos V."/>
            <person name="Leao P.N."/>
        </authorList>
    </citation>
    <scope>NUCLEOTIDE SEQUENCE [LARGE SCALE GENOMIC DNA]</scope>
    <source>
        <strain evidence="8 9">LEGE 00031</strain>
    </source>
</reference>
<evidence type="ECO:0000256" key="3">
    <source>
        <dbReference type="ARBA" id="ARBA00023136"/>
    </source>
</evidence>
<dbReference type="InterPro" id="IPR012338">
    <property type="entry name" value="Beta-lactam/transpept-like"/>
</dbReference>
<evidence type="ECO:0000313" key="8">
    <source>
        <dbReference type="EMBL" id="MBE9255556.1"/>
    </source>
</evidence>
<dbReference type="SUPFAM" id="SSF56601">
    <property type="entry name" value="beta-lactamase/transpeptidase-like"/>
    <property type="match status" value="1"/>
</dbReference>
<feature type="transmembrane region" description="Helical" evidence="5">
    <location>
        <begin position="39"/>
        <end position="61"/>
    </location>
</feature>
<dbReference type="InterPro" id="IPR050515">
    <property type="entry name" value="Beta-lactam/transpept"/>
</dbReference>
<accession>A0ABR9VW20</accession>
<evidence type="ECO:0000313" key="9">
    <source>
        <dbReference type="Proteomes" id="UP000658720"/>
    </source>
</evidence>
<comment type="similarity">
    <text evidence="2">Belongs to the transpeptidase family.</text>
</comment>
<protein>
    <submittedName>
        <fullName evidence="8">Penicillin-binding protein 2</fullName>
    </submittedName>
</protein>
<organism evidence="8 9">
    <name type="scientific">Synechocystis salina LEGE 00031</name>
    <dbReference type="NCBI Taxonomy" id="1828736"/>
    <lineage>
        <taxon>Bacteria</taxon>
        <taxon>Bacillati</taxon>
        <taxon>Cyanobacteriota</taxon>
        <taxon>Cyanophyceae</taxon>
        <taxon>Synechococcales</taxon>
        <taxon>Merismopediaceae</taxon>
        <taxon>Synechocystis</taxon>
    </lineage>
</organism>
<keyword evidence="9" id="KW-1185">Reference proteome</keyword>
<dbReference type="Pfam" id="PF00905">
    <property type="entry name" value="Transpeptidase"/>
    <property type="match status" value="1"/>
</dbReference>
<evidence type="ECO:0000256" key="2">
    <source>
        <dbReference type="ARBA" id="ARBA00007171"/>
    </source>
</evidence>
<dbReference type="PANTHER" id="PTHR30627:SF1">
    <property type="entry name" value="PEPTIDOGLYCAN D,D-TRANSPEPTIDASE FTSI"/>
    <property type="match status" value="1"/>
</dbReference>
<dbReference type="Gene3D" id="3.30.450.330">
    <property type="match status" value="1"/>
</dbReference>
<dbReference type="Gene3D" id="3.90.1310.10">
    <property type="entry name" value="Penicillin-binding protein 2a (Domain 2)"/>
    <property type="match status" value="1"/>
</dbReference>
<dbReference type="RefSeq" id="WP_194020947.1">
    <property type="nucleotide sequence ID" value="NZ_JADEVV010000069.1"/>
</dbReference>